<organism evidence="2 3">
    <name type="scientific">Methylobacterium nodulans (strain LMG 21967 / CNCM I-2342 / ORS 2060)</name>
    <dbReference type="NCBI Taxonomy" id="460265"/>
    <lineage>
        <taxon>Bacteria</taxon>
        <taxon>Pseudomonadati</taxon>
        <taxon>Pseudomonadota</taxon>
        <taxon>Alphaproteobacteria</taxon>
        <taxon>Hyphomicrobiales</taxon>
        <taxon>Methylobacteriaceae</taxon>
        <taxon>Methylobacterium</taxon>
    </lineage>
</organism>
<dbReference type="OrthoDB" id="8009779at2"/>
<dbReference type="STRING" id="460265.Mnod_4065"/>
<dbReference type="EMBL" id="CP001349">
    <property type="protein sequence ID" value="ACL58944.1"/>
    <property type="molecule type" value="Genomic_DNA"/>
</dbReference>
<gene>
    <name evidence="2" type="ordered locus">Mnod_4065</name>
</gene>
<proteinExistence type="predicted"/>
<dbReference type="AlphaFoldDB" id="B8ITM8"/>
<dbReference type="RefSeq" id="WP_015930593.1">
    <property type="nucleotide sequence ID" value="NC_011894.1"/>
</dbReference>
<sequence>MTKSENRGPQIPKPTPVTNWPPEVQRALFELVAFAVNQGSQSLMFSLRDLTAEGRPLGNFEITITRAD</sequence>
<reference evidence="2 3" key="1">
    <citation type="submission" date="2009-01" db="EMBL/GenBank/DDBJ databases">
        <title>Complete sequence of chromosome of Methylobacterium nodulans ORS 2060.</title>
        <authorList>
            <consortium name="US DOE Joint Genome Institute"/>
            <person name="Lucas S."/>
            <person name="Copeland A."/>
            <person name="Lapidus A."/>
            <person name="Glavina del Rio T."/>
            <person name="Dalin E."/>
            <person name="Tice H."/>
            <person name="Bruce D."/>
            <person name="Goodwin L."/>
            <person name="Pitluck S."/>
            <person name="Sims D."/>
            <person name="Brettin T."/>
            <person name="Detter J.C."/>
            <person name="Han C."/>
            <person name="Larimer F."/>
            <person name="Land M."/>
            <person name="Hauser L."/>
            <person name="Kyrpides N."/>
            <person name="Ivanova N."/>
            <person name="Marx C.J."/>
            <person name="Richardson P."/>
        </authorList>
    </citation>
    <scope>NUCLEOTIDE SEQUENCE [LARGE SCALE GENOMIC DNA]</scope>
    <source>
        <strain evidence="3">LMG 21967 / CNCM I-2342 / ORS 2060</strain>
    </source>
</reference>
<evidence type="ECO:0000313" key="2">
    <source>
        <dbReference type="EMBL" id="ACL58944.1"/>
    </source>
</evidence>
<keyword evidence="3" id="KW-1185">Reference proteome</keyword>
<dbReference type="HOGENOM" id="CLU_2826191_0_0_5"/>
<dbReference type="Proteomes" id="UP000008207">
    <property type="component" value="Chromosome"/>
</dbReference>
<feature type="region of interest" description="Disordered" evidence="1">
    <location>
        <begin position="1"/>
        <end position="20"/>
    </location>
</feature>
<dbReference type="KEGG" id="mno:Mnod_4065"/>
<evidence type="ECO:0000313" key="3">
    <source>
        <dbReference type="Proteomes" id="UP000008207"/>
    </source>
</evidence>
<protein>
    <submittedName>
        <fullName evidence="2">Uncharacterized protein</fullName>
    </submittedName>
</protein>
<evidence type="ECO:0000256" key="1">
    <source>
        <dbReference type="SAM" id="MobiDB-lite"/>
    </source>
</evidence>
<accession>B8ITM8</accession>
<name>B8ITM8_METNO</name>